<dbReference type="Proteomes" id="UP001500713">
    <property type="component" value="Unassembled WGS sequence"/>
</dbReference>
<reference evidence="2" key="1">
    <citation type="journal article" date="2019" name="Int. J. Syst. Evol. Microbiol.">
        <title>The Global Catalogue of Microorganisms (GCM) 10K type strain sequencing project: providing services to taxonomists for standard genome sequencing and annotation.</title>
        <authorList>
            <consortium name="The Broad Institute Genomics Platform"/>
            <consortium name="The Broad Institute Genome Sequencing Center for Infectious Disease"/>
            <person name="Wu L."/>
            <person name="Ma J."/>
        </authorList>
    </citation>
    <scope>NUCLEOTIDE SEQUENCE [LARGE SCALE GENOMIC DNA]</scope>
    <source>
        <strain evidence="2">JCM 14162</strain>
    </source>
</reference>
<dbReference type="Gene3D" id="1.20.58.320">
    <property type="entry name" value="TPR-like"/>
    <property type="match status" value="1"/>
</dbReference>
<protein>
    <submittedName>
        <fullName evidence="1">DUF924 family protein</fullName>
    </submittedName>
</protein>
<evidence type="ECO:0000313" key="1">
    <source>
        <dbReference type="EMBL" id="GAA0465193.1"/>
    </source>
</evidence>
<name>A0ABP3JVI8_9SPHN</name>
<proteinExistence type="predicted"/>
<organism evidence="1 2">
    <name type="scientific">Parasphingorhabdus litoris</name>
    <dbReference type="NCBI Taxonomy" id="394733"/>
    <lineage>
        <taxon>Bacteria</taxon>
        <taxon>Pseudomonadati</taxon>
        <taxon>Pseudomonadota</taxon>
        <taxon>Alphaproteobacteria</taxon>
        <taxon>Sphingomonadales</taxon>
        <taxon>Sphingomonadaceae</taxon>
        <taxon>Parasphingorhabdus</taxon>
    </lineage>
</organism>
<keyword evidence="2" id="KW-1185">Reference proteome</keyword>
<dbReference type="Gene3D" id="1.25.40.10">
    <property type="entry name" value="Tetratricopeptide repeat domain"/>
    <property type="match status" value="1"/>
</dbReference>
<dbReference type="SUPFAM" id="SSF48452">
    <property type="entry name" value="TPR-like"/>
    <property type="match status" value="1"/>
</dbReference>
<dbReference type="RefSeq" id="WP_229954226.1">
    <property type="nucleotide sequence ID" value="NZ_BAAAEM010000002.1"/>
</dbReference>
<dbReference type="EMBL" id="BAAAEM010000002">
    <property type="protein sequence ID" value="GAA0465193.1"/>
    <property type="molecule type" value="Genomic_DNA"/>
</dbReference>
<gene>
    <name evidence="1" type="ORF">GCM10009096_02180</name>
</gene>
<sequence>MTDIARCIEDVLAFWFTSETEKHWFESTPEFDQEITEKFGELYAHAVSGELEEWRSSRDGRLALTLLFDQLPRMAFRDTPKAYASDGLGRELAHHAIGLGDDIDLAREGERHAFFYLPLMHQENLEDQRRAVELYTTHGPESGLEWARHHYDIIARFGRFPHRNRILGRYCTAQEAAFVQSNI</sequence>
<dbReference type="Pfam" id="PF06041">
    <property type="entry name" value="DUF924"/>
    <property type="match status" value="1"/>
</dbReference>
<accession>A0ABP3JVI8</accession>
<dbReference type="InterPro" id="IPR011990">
    <property type="entry name" value="TPR-like_helical_dom_sf"/>
</dbReference>
<evidence type="ECO:0000313" key="2">
    <source>
        <dbReference type="Proteomes" id="UP001500713"/>
    </source>
</evidence>
<dbReference type="InterPro" id="IPR010323">
    <property type="entry name" value="DUF924"/>
</dbReference>
<comment type="caution">
    <text evidence="1">The sequence shown here is derived from an EMBL/GenBank/DDBJ whole genome shotgun (WGS) entry which is preliminary data.</text>
</comment>